<keyword evidence="3" id="KW-0175">Coiled coil</keyword>
<dbReference type="InterPro" id="IPR003115">
    <property type="entry name" value="ParB_N"/>
</dbReference>
<dbReference type="Gene3D" id="3.90.1530.30">
    <property type="match status" value="1"/>
</dbReference>
<dbReference type="Pfam" id="PF17762">
    <property type="entry name" value="HTH_ParB"/>
    <property type="match status" value="1"/>
</dbReference>
<dbReference type="InterPro" id="IPR050336">
    <property type="entry name" value="Chromosome_partition/occlusion"/>
</dbReference>
<evidence type="ECO:0000256" key="1">
    <source>
        <dbReference type="ARBA" id="ARBA00006295"/>
    </source>
</evidence>
<keyword evidence="6" id="KW-1185">Reference proteome</keyword>
<organism evidence="5 6">
    <name type="scientific">Chroococcidiopsis cubana SAG 39.79</name>
    <dbReference type="NCBI Taxonomy" id="388085"/>
    <lineage>
        <taxon>Bacteria</taxon>
        <taxon>Bacillati</taxon>
        <taxon>Cyanobacteriota</taxon>
        <taxon>Cyanophyceae</taxon>
        <taxon>Chroococcidiopsidales</taxon>
        <taxon>Chroococcidiopsidaceae</taxon>
        <taxon>Chroococcidiopsis</taxon>
    </lineage>
</organism>
<dbReference type="RefSeq" id="WP_127025206.1">
    <property type="nucleotide sequence ID" value="NZ_JAVKZF010000004.1"/>
</dbReference>
<dbReference type="PANTHER" id="PTHR33375:SF7">
    <property type="entry name" value="CHROMOSOME 2-PARTITIONING PROTEIN PARB-RELATED"/>
    <property type="match status" value="1"/>
</dbReference>
<dbReference type="NCBIfam" id="TIGR00180">
    <property type="entry name" value="parB_part"/>
    <property type="match status" value="1"/>
</dbReference>
<comment type="similarity">
    <text evidence="1">Belongs to the ParB family.</text>
</comment>
<dbReference type="FunFam" id="3.90.1530.30:FF:000001">
    <property type="entry name" value="Chromosome partitioning protein ParB"/>
    <property type="match status" value="1"/>
</dbReference>
<dbReference type="InterPro" id="IPR004437">
    <property type="entry name" value="ParB/RepB/Spo0J"/>
</dbReference>
<dbReference type="GO" id="GO:0007059">
    <property type="term" value="P:chromosome segregation"/>
    <property type="evidence" value="ECO:0007669"/>
    <property type="project" value="TreeGrafter"/>
</dbReference>
<evidence type="ECO:0000313" key="5">
    <source>
        <dbReference type="EMBL" id="RUT00134.1"/>
    </source>
</evidence>
<dbReference type="SUPFAM" id="SSF109709">
    <property type="entry name" value="KorB DNA-binding domain-like"/>
    <property type="match status" value="1"/>
</dbReference>
<dbReference type="Pfam" id="PF02195">
    <property type="entry name" value="ParB_N"/>
    <property type="match status" value="1"/>
</dbReference>
<accession>A0AB37UA26</accession>
<evidence type="ECO:0000256" key="2">
    <source>
        <dbReference type="ARBA" id="ARBA00023125"/>
    </source>
</evidence>
<dbReference type="InterPro" id="IPR041468">
    <property type="entry name" value="HTH_ParB/Spo0J"/>
</dbReference>
<keyword evidence="2" id="KW-0238">DNA-binding</keyword>
<dbReference type="InterPro" id="IPR036086">
    <property type="entry name" value="ParB/Sulfiredoxin_sf"/>
</dbReference>
<dbReference type="SUPFAM" id="SSF110849">
    <property type="entry name" value="ParB/Sulfiredoxin"/>
    <property type="match status" value="1"/>
</dbReference>
<feature type="domain" description="ParB-like N-terminal" evidence="4">
    <location>
        <begin position="34"/>
        <end position="124"/>
    </location>
</feature>
<comment type="caution">
    <text evidence="5">The sequence shown here is derived from an EMBL/GenBank/DDBJ whole genome shotgun (WGS) entry which is preliminary data.</text>
</comment>
<evidence type="ECO:0000256" key="3">
    <source>
        <dbReference type="SAM" id="Coils"/>
    </source>
</evidence>
<sequence>MSGTKTGSKAPVPFRQMRTSGLDVLFGESRLGSQEIEIGSIVLGTLQPRKYFDKSQMDELVASVREVGILEPLIVRPRGDDKFELVAGERRLRAASLVGLSKVPVIVKIFNDDEALKVALMENLLRADLNPIEEVEGLLQLLGLTLKIETAGVKSLLYGMNNKAATSGKHNVIFDERQQEVKHLFEKMGFNWESFLKNRLPLLNLPENVKDALRAGRIEYTKAIQIARISDDNKRQELLQSAIDEGLSVAEITQRVRTIKQQNQEIGREKELVERAKRVFAQFRKNDSIASKERREKLESLLDQIENLLNEAPK</sequence>
<dbReference type="GO" id="GO:0005694">
    <property type="term" value="C:chromosome"/>
    <property type="evidence" value="ECO:0007669"/>
    <property type="project" value="TreeGrafter"/>
</dbReference>
<proteinExistence type="inferred from homology"/>
<protein>
    <submittedName>
        <fullName evidence="5">Chromosome partitioning protein ParB</fullName>
    </submittedName>
</protein>
<dbReference type="PANTHER" id="PTHR33375">
    <property type="entry name" value="CHROMOSOME-PARTITIONING PROTEIN PARB-RELATED"/>
    <property type="match status" value="1"/>
</dbReference>
<dbReference type="EMBL" id="RSCK01000151">
    <property type="protein sequence ID" value="RUT00134.1"/>
    <property type="molecule type" value="Genomic_DNA"/>
</dbReference>
<dbReference type="Proteomes" id="UP000282574">
    <property type="component" value="Unassembled WGS sequence"/>
</dbReference>
<reference evidence="5 6" key="1">
    <citation type="journal article" date="2019" name="Genome Biol. Evol.">
        <title>Day and night: Metabolic profiles and evolutionary relationships of six axenic non-marine cyanobacteria.</title>
        <authorList>
            <person name="Will S.E."/>
            <person name="Henke P."/>
            <person name="Boedeker C."/>
            <person name="Huang S."/>
            <person name="Brinkmann H."/>
            <person name="Rohde M."/>
            <person name="Jarek M."/>
            <person name="Friedl T."/>
            <person name="Seufert S."/>
            <person name="Schumacher M."/>
            <person name="Overmann J."/>
            <person name="Neumann-Schaal M."/>
            <person name="Petersen J."/>
        </authorList>
    </citation>
    <scope>NUCLEOTIDE SEQUENCE [LARGE SCALE GENOMIC DNA]</scope>
    <source>
        <strain evidence="5 6">SAG 39.79</strain>
    </source>
</reference>
<evidence type="ECO:0000259" key="4">
    <source>
        <dbReference type="SMART" id="SM00470"/>
    </source>
</evidence>
<gene>
    <name evidence="5" type="ORF">DSM107010_68530</name>
</gene>
<feature type="coiled-coil region" evidence="3">
    <location>
        <begin position="249"/>
        <end position="311"/>
    </location>
</feature>
<dbReference type="Gene3D" id="1.10.10.2830">
    <property type="match status" value="1"/>
</dbReference>
<dbReference type="SMART" id="SM00470">
    <property type="entry name" value="ParB"/>
    <property type="match status" value="1"/>
</dbReference>
<evidence type="ECO:0000313" key="6">
    <source>
        <dbReference type="Proteomes" id="UP000282574"/>
    </source>
</evidence>
<dbReference type="GO" id="GO:0003677">
    <property type="term" value="F:DNA binding"/>
    <property type="evidence" value="ECO:0007669"/>
    <property type="project" value="UniProtKB-KW"/>
</dbReference>
<name>A0AB37UA26_9CYAN</name>
<dbReference type="AlphaFoldDB" id="A0AB37UA26"/>